<dbReference type="PANTHER" id="PTHR42791">
    <property type="entry name" value="GNAT FAMILY ACETYLTRANSFERASE"/>
    <property type="match status" value="1"/>
</dbReference>
<keyword evidence="2" id="KW-0012">Acyltransferase</keyword>
<dbReference type="AlphaFoldDB" id="A0A2J6SZW4"/>
<dbReference type="InterPro" id="IPR000182">
    <property type="entry name" value="GNAT_dom"/>
</dbReference>
<dbReference type="InParanoid" id="A0A2J6SZW4"/>
<organism evidence="2 3">
    <name type="scientific">Hyaloscypha bicolor E</name>
    <dbReference type="NCBI Taxonomy" id="1095630"/>
    <lineage>
        <taxon>Eukaryota</taxon>
        <taxon>Fungi</taxon>
        <taxon>Dikarya</taxon>
        <taxon>Ascomycota</taxon>
        <taxon>Pezizomycotina</taxon>
        <taxon>Leotiomycetes</taxon>
        <taxon>Helotiales</taxon>
        <taxon>Hyaloscyphaceae</taxon>
        <taxon>Hyaloscypha</taxon>
        <taxon>Hyaloscypha bicolor</taxon>
    </lineage>
</organism>
<keyword evidence="2" id="KW-0808">Transferase</keyword>
<evidence type="ECO:0000313" key="3">
    <source>
        <dbReference type="Proteomes" id="UP000235371"/>
    </source>
</evidence>
<reference evidence="2 3" key="1">
    <citation type="submission" date="2016-04" db="EMBL/GenBank/DDBJ databases">
        <title>A degradative enzymes factory behind the ericoid mycorrhizal symbiosis.</title>
        <authorList>
            <consortium name="DOE Joint Genome Institute"/>
            <person name="Martino E."/>
            <person name="Morin E."/>
            <person name="Grelet G."/>
            <person name="Kuo A."/>
            <person name="Kohler A."/>
            <person name="Daghino S."/>
            <person name="Barry K."/>
            <person name="Choi C."/>
            <person name="Cichocki N."/>
            <person name="Clum A."/>
            <person name="Copeland A."/>
            <person name="Hainaut M."/>
            <person name="Haridas S."/>
            <person name="Labutti K."/>
            <person name="Lindquist E."/>
            <person name="Lipzen A."/>
            <person name="Khouja H.-R."/>
            <person name="Murat C."/>
            <person name="Ohm R."/>
            <person name="Olson A."/>
            <person name="Spatafora J."/>
            <person name="Veneault-Fourrey C."/>
            <person name="Henrissat B."/>
            <person name="Grigoriev I."/>
            <person name="Martin F."/>
            <person name="Perotto S."/>
        </authorList>
    </citation>
    <scope>NUCLEOTIDE SEQUENCE [LARGE SCALE GENOMIC DNA]</scope>
    <source>
        <strain evidence="2 3">E</strain>
    </source>
</reference>
<accession>A0A2J6SZW4</accession>
<keyword evidence="3" id="KW-1185">Reference proteome</keyword>
<dbReference type="InterPro" id="IPR052523">
    <property type="entry name" value="Trichothecene_AcTrans"/>
</dbReference>
<dbReference type="PANTHER" id="PTHR42791:SF14">
    <property type="entry name" value="N-ACETYLTRANSFERASE DOMAIN-CONTAINING PROTEIN"/>
    <property type="match status" value="1"/>
</dbReference>
<feature type="domain" description="N-acetyltransferase" evidence="1">
    <location>
        <begin position="92"/>
        <end position="245"/>
    </location>
</feature>
<proteinExistence type="predicted"/>
<dbReference type="RefSeq" id="XP_024733219.1">
    <property type="nucleotide sequence ID" value="XM_024880863.1"/>
</dbReference>
<evidence type="ECO:0000313" key="2">
    <source>
        <dbReference type="EMBL" id="PMD56315.1"/>
    </source>
</evidence>
<evidence type="ECO:0000259" key="1">
    <source>
        <dbReference type="PROSITE" id="PS51186"/>
    </source>
</evidence>
<dbReference type="Proteomes" id="UP000235371">
    <property type="component" value="Unassembled WGS sequence"/>
</dbReference>
<dbReference type="PROSITE" id="PS51186">
    <property type="entry name" value="GNAT"/>
    <property type="match status" value="1"/>
</dbReference>
<dbReference type="GeneID" id="36588940"/>
<sequence length="252" mass="28449">MPLALSLATPADLPNLARAQYAAFHPNDTLHVLIYPSPDRVPESTFEKTVERQTNAWKDNVTWVKVTDDETGTVIAGAKWIFWPESGGWAEEEGKRWPESFGVDAVKEMRREEERAANGMPDGTPGTKNVGKGVDDLAYVAWIMEEFMGRRRKRNQGPAALLDICYVHPDWQGKGAGKLLVQWGTEKADELGLRTFVEASYSGRPLYEKFGFVVGEHVLLEGGNVKEEWRGYGQIGYYWMERPEREAKALKD</sequence>
<gene>
    <name evidence="2" type="ORF">K444DRAFT_616127</name>
</gene>
<dbReference type="EMBL" id="KZ613848">
    <property type="protein sequence ID" value="PMD56315.1"/>
    <property type="molecule type" value="Genomic_DNA"/>
</dbReference>
<dbReference type="Pfam" id="PF13508">
    <property type="entry name" value="Acetyltransf_7"/>
    <property type="match status" value="1"/>
</dbReference>
<protein>
    <submittedName>
        <fullName evidence="2">Acyl-CoA N-acyltransferase</fullName>
    </submittedName>
</protein>
<dbReference type="GO" id="GO:0016747">
    <property type="term" value="F:acyltransferase activity, transferring groups other than amino-acyl groups"/>
    <property type="evidence" value="ECO:0007669"/>
    <property type="project" value="InterPro"/>
</dbReference>
<name>A0A2J6SZW4_9HELO</name>
<dbReference type="Gene3D" id="3.40.630.30">
    <property type="match status" value="1"/>
</dbReference>
<dbReference type="SUPFAM" id="SSF55729">
    <property type="entry name" value="Acyl-CoA N-acyltransferases (Nat)"/>
    <property type="match status" value="1"/>
</dbReference>
<dbReference type="InterPro" id="IPR016181">
    <property type="entry name" value="Acyl_CoA_acyltransferase"/>
</dbReference>
<dbReference type="OrthoDB" id="2832510at2759"/>
<dbReference type="CDD" id="cd04301">
    <property type="entry name" value="NAT_SF"/>
    <property type="match status" value="1"/>
</dbReference>